<organism evidence="2 4">
    <name type="scientific">Puccinia coronata f. sp. avenae</name>
    <dbReference type="NCBI Taxonomy" id="200324"/>
    <lineage>
        <taxon>Eukaryota</taxon>
        <taxon>Fungi</taxon>
        <taxon>Dikarya</taxon>
        <taxon>Basidiomycota</taxon>
        <taxon>Pucciniomycotina</taxon>
        <taxon>Pucciniomycetes</taxon>
        <taxon>Pucciniales</taxon>
        <taxon>Pucciniaceae</taxon>
        <taxon>Puccinia</taxon>
    </lineage>
</organism>
<dbReference type="EMBL" id="PGCJ01000046">
    <property type="protein sequence ID" value="PLW54393.1"/>
    <property type="molecule type" value="Genomic_DNA"/>
</dbReference>
<accession>A0A2N5S3P9</accession>
<dbReference type="AlphaFoldDB" id="A0A2N5S3P9"/>
<gene>
    <name evidence="3" type="ORF">PCANC_04793</name>
    <name evidence="2" type="ORF">PCANC_23438</name>
</gene>
<keyword evidence="4" id="KW-1185">Reference proteome</keyword>
<feature type="compositionally biased region" description="Polar residues" evidence="1">
    <location>
        <begin position="23"/>
        <end position="32"/>
    </location>
</feature>
<name>A0A2N5S3P9_9BASI</name>
<protein>
    <submittedName>
        <fullName evidence="2">Uncharacterized protein</fullName>
    </submittedName>
</protein>
<evidence type="ECO:0000313" key="4">
    <source>
        <dbReference type="Proteomes" id="UP000235388"/>
    </source>
</evidence>
<reference evidence="2 4" key="1">
    <citation type="submission" date="2017-11" db="EMBL/GenBank/DDBJ databases">
        <title>De novo assembly and phasing of dikaryotic genomes from two isolates of Puccinia coronata f. sp. avenae, the causal agent of oat crown rust.</title>
        <authorList>
            <person name="Miller M.E."/>
            <person name="Zhang Y."/>
            <person name="Omidvar V."/>
            <person name="Sperschneider J."/>
            <person name="Schwessinger B."/>
            <person name="Raley C."/>
            <person name="Palmer J.M."/>
            <person name="Garnica D."/>
            <person name="Upadhyaya N."/>
            <person name="Rathjen J."/>
            <person name="Taylor J.M."/>
            <person name="Park R.F."/>
            <person name="Dodds P.N."/>
            <person name="Hirsch C.D."/>
            <person name="Kianian S.F."/>
            <person name="Figueroa M."/>
        </authorList>
    </citation>
    <scope>NUCLEOTIDE SEQUENCE [LARGE SCALE GENOMIC DNA]</scope>
    <source>
        <strain evidence="2">12NC29</strain>
    </source>
</reference>
<comment type="caution">
    <text evidence="2">The sequence shown here is derived from an EMBL/GenBank/DDBJ whole genome shotgun (WGS) entry which is preliminary data.</text>
</comment>
<evidence type="ECO:0000256" key="1">
    <source>
        <dbReference type="SAM" id="MobiDB-lite"/>
    </source>
</evidence>
<proteinExistence type="predicted"/>
<feature type="region of interest" description="Disordered" evidence="1">
    <location>
        <begin position="23"/>
        <end position="48"/>
    </location>
</feature>
<evidence type="ECO:0000313" key="2">
    <source>
        <dbReference type="EMBL" id="PLW07866.1"/>
    </source>
</evidence>
<sequence>MVGSGFKIEWRKLTTKTAQTLTPKSRLNSQVPPSEVAASRQGALRARPGPPVAWRDLCQQRLPFALLWPWTILQLQIACTRAIVPAPLDQCPVVASKRYSVAST</sequence>
<dbReference type="EMBL" id="PGCJ01001196">
    <property type="protein sequence ID" value="PLW07866.1"/>
    <property type="molecule type" value="Genomic_DNA"/>
</dbReference>
<evidence type="ECO:0000313" key="3">
    <source>
        <dbReference type="EMBL" id="PLW54393.1"/>
    </source>
</evidence>
<dbReference type="Proteomes" id="UP000235388">
    <property type="component" value="Unassembled WGS sequence"/>
</dbReference>